<evidence type="ECO:0000256" key="2">
    <source>
        <dbReference type="PIRSR" id="PIRSR000443-1"/>
    </source>
</evidence>
<dbReference type="Proteomes" id="UP000066376">
    <property type="component" value="Chromosome"/>
</dbReference>
<reference evidence="5" key="2">
    <citation type="submission" date="2016-02" db="EMBL/GenBank/DDBJ databases">
        <title>The draft genome sequence of the rumen methanogen Methanobrevibacter olleyae YLM1.</title>
        <authorList>
            <consortium name="New Zealand Agricultural Greenhouse Gas Research Centre/Pastoral Greenhouse Gas Research Consortium"/>
            <person name="Kelly W.J."/>
            <person name="Li D."/>
            <person name="Lambie S.C."/>
            <person name="Attwood G.T."/>
            <person name="Altermann E."/>
            <person name="Leahy S.C."/>
        </authorList>
    </citation>
    <scope>NUCLEOTIDE SEQUENCE [LARGE SCALE GENOMIC DNA]</scope>
    <source>
        <strain evidence="5">YLM1</strain>
    </source>
</reference>
<name>A0A126QYT1_METOL</name>
<evidence type="ECO:0000313" key="4">
    <source>
        <dbReference type="EMBL" id="AMK14829.1"/>
    </source>
</evidence>
<dbReference type="InterPro" id="IPR000073">
    <property type="entry name" value="AB_hydrolase_1"/>
</dbReference>
<dbReference type="InterPro" id="IPR008220">
    <property type="entry name" value="HAT_MetX-like"/>
</dbReference>
<keyword evidence="5" id="KW-1185">Reference proteome</keyword>
<dbReference type="RefSeq" id="WP_082761956.1">
    <property type="nucleotide sequence ID" value="NZ_CP014265.1"/>
</dbReference>
<dbReference type="PIRSF" id="PIRSF000443">
    <property type="entry name" value="Homoser_Ac_trans"/>
    <property type="match status" value="1"/>
</dbReference>
<sequence length="334" mass="38039">MFDVESIEAEYFTLDEFKFKNGEVLKDAEVEYISFGTPHYDDNGLISNALIYFHGSSGNCYSVRRISEDMGPGEIFDTDKFFFISVSALGCPNSSSPSTSGLMNKFPEYLVEDMVNFQKQFLEEKFGITYVKGLIGNSMGGFEVLTWGCIYPDSVDFIISLVSSFKVDGHNYALSKIMNNILESDPDYNGGAYDLPISNSLKRSLKLSSDAIYCYGLSREEYRNNMTNEEIRQAMDEFAEEILEEDVNDLIYMNNSSLDYDLTEKLKDITAKVLIIAINQDQYFPPNLDAIPMSKMIKNNKLLIFDSCMGHVGSNELYKIKHDLEEFIKEFRDD</sequence>
<feature type="active site" description="Nucleophile" evidence="2">
    <location>
        <position position="138"/>
    </location>
</feature>
<accession>A0A126QYT1</accession>
<dbReference type="SUPFAM" id="SSF53474">
    <property type="entry name" value="alpha/beta-Hydrolases"/>
    <property type="match status" value="1"/>
</dbReference>
<evidence type="ECO:0000256" key="1">
    <source>
        <dbReference type="ARBA" id="ARBA00022679"/>
    </source>
</evidence>
<dbReference type="EMBL" id="CP014265">
    <property type="protein sequence ID" value="AMK14829.1"/>
    <property type="molecule type" value="Genomic_DNA"/>
</dbReference>
<evidence type="ECO:0000313" key="5">
    <source>
        <dbReference type="Proteomes" id="UP000066376"/>
    </source>
</evidence>
<dbReference type="PANTHER" id="PTHR32268">
    <property type="entry name" value="HOMOSERINE O-ACETYLTRANSFERASE"/>
    <property type="match status" value="1"/>
</dbReference>
<feature type="active site" evidence="2">
    <location>
        <position position="311"/>
    </location>
</feature>
<dbReference type="KEGG" id="mol:YLM1_0269"/>
<proteinExistence type="predicted"/>
<dbReference type="Pfam" id="PF00561">
    <property type="entry name" value="Abhydrolase_1"/>
    <property type="match status" value="1"/>
</dbReference>
<feature type="domain" description="AB hydrolase-1" evidence="3">
    <location>
        <begin position="49"/>
        <end position="311"/>
    </location>
</feature>
<dbReference type="GeneID" id="28488569"/>
<keyword evidence="1 4" id="KW-0808">Transferase</keyword>
<evidence type="ECO:0000259" key="3">
    <source>
        <dbReference type="Pfam" id="PF00561"/>
    </source>
</evidence>
<dbReference type="GO" id="GO:0009092">
    <property type="term" value="P:homoserine metabolic process"/>
    <property type="evidence" value="ECO:0007669"/>
    <property type="project" value="TreeGrafter"/>
</dbReference>
<dbReference type="PANTHER" id="PTHR32268:SF11">
    <property type="entry name" value="HOMOSERINE O-ACETYLTRANSFERASE"/>
    <property type="match status" value="1"/>
</dbReference>
<dbReference type="PATRIC" id="fig|294671.3.peg.270"/>
<dbReference type="AlphaFoldDB" id="A0A126QYT1"/>
<dbReference type="GO" id="GO:0004414">
    <property type="term" value="F:homoserine O-acetyltransferase activity"/>
    <property type="evidence" value="ECO:0007669"/>
    <property type="project" value="TreeGrafter"/>
</dbReference>
<protein>
    <submittedName>
        <fullName evidence="4">Homoserine O-acetyltransferase MetX</fullName>
    </submittedName>
</protein>
<reference evidence="4 5" key="1">
    <citation type="journal article" date="2016" name="Genome Announc.">
        <title>Draft Genome Sequence of the Rumen Methanogen Methanobrevibacter olleyae YLM1.</title>
        <authorList>
            <person name="Kelly W.J."/>
            <person name="Li D."/>
            <person name="Lambie S.C."/>
            <person name="Cox F."/>
            <person name="Attwood G.T."/>
            <person name="Altermann E."/>
            <person name="Leahy S.C."/>
        </authorList>
    </citation>
    <scope>NUCLEOTIDE SEQUENCE [LARGE SCALE GENOMIC DNA]</scope>
    <source>
        <strain evidence="4 5">YLM1</strain>
    </source>
</reference>
<gene>
    <name evidence="4" type="ORF">YLM1_0269</name>
</gene>
<dbReference type="InterPro" id="IPR029058">
    <property type="entry name" value="AB_hydrolase_fold"/>
</dbReference>
<feature type="active site" evidence="2">
    <location>
        <position position="281"/>
    </location>
</feature>
<dbReference type="Gene3D" id="3.40.50.1820">
    <property type="entry name" value="alpha/beta hydrolase"/>
    <property type="match status" value="1"/>
</dbReference>
<organism evidence="4 5">
    <name type="scientific">Methanobrevibacter olleyae</name>
    <dbReference type="NCBI Taxonomy" id="294671"/>
    <lineage>
        <taxon>Archaea</taxon>
        <taxon>Methanobacteriati</taxon>
        <taxon>Methanobacteriota</taxon>
        <taxon>Methanomada group</taxon>
        <taxon>Methanobacteria</taxon>
        <taxon>Methanobacteriales</taxon>
        <taxon>Methanobacteriaceae</taxon>
        <taxon>Methanobrevibacter</taxon>
    </lineage>
</organism>
<dbReference type="GO" id="GO:0009086">
    <property type="term" value="P:methionine biosynthetic process"/>
    <property type="evidence" value="ECO:0007669"/>
    <property type="project" value="TreeGrafter"/>
</dbReference>
<dbReference type="STRING" id="294671.YLM1_0269"/>